<dbReference type="Gene3D" id="3.40.1440.60">
    <property type="entry name" value="PriA, 3(prime) DNA-binding domain"/>
    <property type="match status" value="1"/>
</dbReference>
<dbReference type="PROSITE" id="PS51194">
    <property type="entry name" value="HELICASE_CTER"/>
    <property type="match status" value="1"/>
</dbReference>
<comment type="function">
    <text evidence="12">Initiates the restart of stalled replication forks, which reloads the replicative helicase on sites other than the origin of replication. Recognizes and binds to abandoned replication forks and remodels them to uncover a helicase loading site. Promotes assembly of the primosome at these replication forks.</text>
</comment>
<dbReference type="EMBL" id="NTJZ01000007">
    <property type="protein sequence ID" value="PDH33650.1"/>
    <property type="molecule type" value="Genomic_DNA"/>
</dbReference>
<name>A0A2A5WB01_9GAMM</name>
<dbReference type="Pfam" id="PF17764">
    <property type="entry name" value="PriA_3primeBD"/>
    <property type="match status" value="1"/>
</dbReference>
<reference evidence="15 16" key="1">
    <citation type="submission" date="2017-08" db="EMBL/GenBank/DDBJ databases">
        <title>Fine stratification of microbial communities through a metagenomic profile of the photic zone.</title>
        <authorList>
            <person name="Haro-Moreno J.M."/>
            <person name="Lopez-Perez M."/>
            <person name="De La Torre J."/>
            <person name="Picazo A."/>
            <person name="Camacho A."/>
            <person name="Rodriguez-Valera F."/>
        </authorList>
    </citation>
    <scope>NUCLEOTIDE SEQUENCE [LARGE SCALE GENOMIC DNA]</scope>
    <source>
        <strain evidence="15">MED-G28</strain>
    </source>
</reference>
<dbReference type="Pfam" id="PF00270">
    <property type="entry name" value="DEAD"/>
    <property type="match status" value="1"/>
</dbReference>
<comment type="similarity">
    <text evidence="12">Belongs to the helicase family. PriA subfamily.</text>
</comment>
<dbReference type="InterPro" id="IPR027417">
    <property type="entry name" value="P-loop_NTPase"/>
</dbReference>
<dbReference type="InterPro" id="IPR011545">
    <property type="entry name" value="DEAD/DEAH_box_helicase_dom"/>
</dbReference>
<keyword evidence="1 12" id="KW-0639">Primosome</keyword>
<evidence type="ECO:0000256" key="9">
    <source>
        <dbReference type="ARBA" id="ARBA00023125"/>
    </source>
</evidence>
<gene>
    <name evidence="12" type="primary">priA</name>
    <name evidence="15" type="ORF">CNF02_07950</name>
</gene>
<dbReference type="GO" id="GO:0008270">
    <property type="term" value="F:zinc ion binding"/>
    <property type="evidence" value="ECO:0007669"/>
    <property type="project" value="UniProtKB-UniRule"/>
</dbReference>
<keyword evidence="6 12" id="KW-0347">Helicase</keyword>
<keyword evidence="10 12" id="KW-0413">Isomerase</keyword>
<feature type="binding site" evidence="12">
    <location>
        <position position="477"/>
    </location>
    <ligand>
        <name>Zn(2+)</name>
        <dbReference type="ChEBI" id="CHEBI:29105"/>
        <label>2</label>
    </ligand>
</feature>
<dbReference type="InterPro" id="IPR040498">
    <property type="entry name" value="PriA_CRR"/>
</dbReference>
<evidence type="ECO:0000256" key="7">
    <source>
        <dbReference type="ARBA" id="ARBA00022833"/>
    </source>
</evidence>
<evidence type="ECO:0000256" key="4">
    <source>
        <dbReference type="ARBA" id="ARBA00022741"/>
    </source>
</evidence>
<feature type="binding site" evidence="12">
    <location>
        <position position="447"/>
    </location>
    <ligand>
        <name>Zn(2+)</name>
        <dbReference type="ChEBI" id="CHEBI:29105"/>
        <label>1</label>
    </ligand>
</feature>
<dbReference type="GO" id="GO:0003677">
    <property type="term" value="F:DNA binding"/>
    <property type="evidence" value="ECO:0007669"/>
    <property type="project" value="UniProtKB-UniRule"/>
</dbReference>
<evidence type="ECO:0000313" key="15">
    <source>
        <dbReference type="EMBL" id="PDH33650.1"/>
    </source>
</evidence>
<dbReference type="InterPro" id="IPR005259">
    <property type="entry name" value="PriA"/>
</dbReference>
<evidence type="ECO:0000259" key="14">
    <source>
        <dbReference type="PROSITE" id="PS51194"/>
    </source>
</evidence>
<dbReference type="Proteomes" id="UP000219329">
    <property type="component" value="Unassembled WGS sequence"/>
</dbReference>
<evidence type="ECO:0000259" key="13">
    <source>
        <dbReference type="PROSITE" id="PS51192"/>
    </source>
</evidence>
<dbReference type="GO" id="GO:0005524">
    <property type="term" value="F:ATP binding"/>
    <property type="evidence" value="ECO:0007669"/>
    <property type="project" value="UniProtKB-UniRule"/>
</dbReference>
<feature type="binding site" evidence="12">
    <location>
        <position position="450"/>
    </location>
    <ligand>
        <name>Zn(2+)</name>
        <dbReference type="ChEBI" id="CHEBI:29105"/>
        <label>1</label>
    </ligand>
</feature>
<feature type="binding site" evidence="12">
    <location>
        <position position="490"/>
    </location>
    <ligand>
        <name>Zn(2+)</name>
        <dbReference type="ChEBI" id="CHEBI:29105"/>
        <label>1</label>
    </ligand>
</feature>
<proteinExistence type="inferred from homology"/>
<dbReference type="PANTHER" id="PTHR30580">
    <property type="entry name" value="PRIMOSOMAL PROTEIN N"/>
    <property type="match status" value="1"/>
</dbReference>
<comment type="caution">
    <text evidence="15">The sequence shown here is derived from an EMBL/GenBank/DDBJ whole genome shotgun (WGS) entry which is preliminary data.</text>
</comment>
<keyword evidence="9 12" id="KW-0238">DNA-binding</keyword>
<dbReference type="FunFam" id="3.40.50.300:FF:000489">
    <property type="entry name" value="Primosome assembly protein PriA"/>
    <property type="match status" value="1"/>
</dbReference>
<dbReference type="AlphaFoldDB" id="A0A2A5WB01"/>
<feature type="binding site" evidence="12">
    <location>
        <position position="487"/>
    </location>
    <ligand>
        <name>Zn(2+)</name>
        <dbReference type="ChEBI" id="CHEBI:29105"/>
        <label>1</label>
    </ligand>
</feature>
<evidence type="ECO:0000256" key="11">
    <source>
        <dbReference type="ARBA" id="ARBA00048988"/>
    </source>
</evidence>
<dbReference type="InterPro" id="IPR042115">
    <property type="entry name" value="PriA_3primeBD_sf"/>
</dbReference>
<dbReference type="SMART" id="SM00490">
    <property type="entry name" value="HELICc"/>
    <property type="match status" value="1"/>
</dbReference>
<keyword evidence="8 12" id="KW-0067">ATP-binding</keyword>
<dbReference type="GO" id="GO:0016887">
    <property type="term" value="F:ATP hydrolysis activity"/>
    <property type="evidence" value="ECO:0007669"/>
    <property type="project" value="RHEA"/>
</dbReference>
<evidence type="ECO:0000256" key="8">
    <source>
        <dbReference type="ARBA" id="ARBA00022840"/>
    </source>
</evidence>
<dbReference type="GO" id="GO:1990077">
    <property type="term" value="C:primosome complex"/>
    <property type="evidence" value="ECO:0007669"/>
    <property type="project" value="UniProtKB-UniRule"/>
</dbReference>
<comment type="catalytic activity">
    <reaction evidence="12">
        <text>Couples ATP hydrolysis with the unwinding of duplex DNA by translocating in the 3'-5' direction.</text>
        <dbReference type="EC" id="5.6.2.4"/>
    </reaction>
</comment>
<dbReference type="PANTHER" id="PTHR30580:SF0">
    <property type="entry name" value="PRIMOSOMAL PROTEIN N"/>
    <property type="match status" value="1"/>
</dbReference>
<comment type="catalytic activity">
    <reaction evidence="11 12">
        <text>ATP + H2O = ADP + phosphate + H(+)</text>
        <dbReference type="Rhea" id="RHEA:13065"/>
        <dbReference type="ChEBI" id="CHEBI:15377"/>
        <dbReference type="ChEBI" id="CHEBI:15378"/>
        <dbReference type="ChEBI" id="CHEBI:30616"/>
        <dbReference type="ChEBI" id="CHEBI:43474"/>
        <dbReference type="ChEBI" id="CHEBI:456216"/>
        <dbReference type="EC" id="5.6.2.4"/>
    </reaction>
</comment>
<comment type="subunit">
    <text evidence="12">Component of the replication restart primosome.</text>
</comment>
<dbReference type="SUPFAM" id="SSF52540">
    <property type="entry name" value="P-loop containing nucleoside triphosphate hydrolases"/>
    <property type="match status" value="2"/>
</dbReference>
<dbReference type="GO" id="GO:0006270">
    <property type="term" value="P:DNA replication initiation"/>
    <property type="evidence" value="ECO:0007669"/>
    <property type="project" value="TreeGrafter"/>
</dbReference>
<keyword evidence="4 12" id="KW-0547">Nucleotide-binding</keyword>
<keyword evidence="3 12" id="KW-0479">Metal-binding</keyword>
<dbReference type="GO" id="GO:0006310">
    <property type="term" value="P:DNA recombination"/>
    <property type="evidence" value="ECO:0007669"/>
    <property type="project" value="InterPro"/>
</dbReference>
<protein>
    <recommendedName>
        <fullName evidence="12">Replication restart protein PriA</fullName>
    </recommendedName>
    <alternativeName>
        <fullName evidence="12">ATP-dependent DNA helicase PriA</fullName>
        <ecNumber evidence="12">5.6.2.4</ecNumber>
    </alternativeName>
    <alternativeName>
        <fullName evidence="12">DNA 3'-5' helicase PriA</fullName>
    </alternativeName>
</protein>
<dbReference type="NCBIfam" id="NF004065">
    <property type="entry name" value="PRK05580.1-1"/>
    <property type="match status" value="1"/>
</dbReference>
<dbReference type="InterPro" id="IPR001650">
    <property type="entry name" value="Helicase_C-like"/>
</dbReference>
<evidence type="ECO:0000256" key="12">
    <source>
        <dbReference type="HAMAP-Rule" id="MF_00983"/>
    </source>
</evidence>
<dbReference type="Pfam" id="PF00271">
    <property type="entry name" value="Helicase_C"/>
    <property type="match status" value="1"/>
</dbReference>
<comment type="cofactor">
    <cofactor evidence="12">
        <name>Zn(2+)</name>
        <dbReference type="ChEBI" id="CHEBI:29105"/>
    </cofactor>
    <text evidence="12">Binds 2 zinc ions per subunit.</text>
</comment>
<evidence type="ECO:0000256" key="1">
    <source>
        <dbReference type="ARBA" id="ARBA00022515"/>
    </source>
</evidence>
<dbReference type="InterPro" id="IPR014001">
    <property type="entry name" value="Helicase_ATP-bd"/>
</dbReference>
<dbReference type="GO" id="GO:0006269">
    <property type="term" value="P:DNA replication, synthesis of primer"/>
    <property type="evidence" value="ECO:0007669"/>
    <property type="project" value="UniProtKB-KW"/>
</dbReference>
<evidence type="ECO:0000256" key="10">
    <source>
        <dbReference type="ARBA" id="ARBA00023235"/>
    </source>
</evidence>
<keyword evidence="5 12" id="KW-0378">Hydrolase</keyword>
<dbReference type="Pfam" id="PF18074">
    <property type="entry name" value="PriA_C"/>
    <property type="match status" value="1"/>
</dbReference>
<feature type="binding site" evidence="12">
    <location>
        <position position="456"/>
    </location>
    <ligand>
        <name>Zn(2+)</name>
        <dbReference type="ChEBI" id="CHEBI:29105"/>
        <label>2</label>
    </ligand>
</feature>
<dbReference type="InterPro" id="IPR041222">
    <property type="entry name" value="PriA_3primeBD"/>
</dbReference>
<evidence type="ECO:0000256" key="5">
    <source>
        <dbReference type="ARBA" id="ARBA00022801"/>
    </source>
</evidence>
<sequence>MASPQSIGYTGLIYKIAIPSPLRRVFDYLPLDSATHLDPGTRVQIPFGKRRIVGFIIGEADHSELKLSRLKHINAVLDEEPLFPPEIFNLLLWSSNYYQHPIGEVLSAAIPGKLRSARPLHPQKMFWRISKKINSKIIEQLTRAPKQKALIELLLPSEGLSKQAILDQGFTQTVIKSLQEKNFVESFEQQAPKTITAKPPPKTNLKALSLNNEQAAALDAIRKTENKFECFLLDGITGSGKTEVYMQAMQDQLNAHKQCLVLVPEISLTPQTVDRFAERFDCQIASLHSGMTDNERLASWTSARDGSASIVIGTRSAIFTPLSRPGIIIVDEEHDSSFKQQEGFRYSARDIAVMRGREESVPVILGSATPSLESLHNTELNKFSYLSLSERAGGASTATMTVIDTAETILDTGFSDQLLFKINQHLTTNNQVLVFINRRGFAPILNCLSCGWIAECKDCIAQMTVHTKPPSMRCHHCGNSQRLPSSCPNCQSLELGTLGVGTQKLEQFLQQRFTSFPVMRIDRDSTRSKKKFESMLDEIRSGDPCVLLGTQILAKGHHFPAVTLVAIVDADSGLFSPDFRGQEFMAQTITQVAGRAGRAERPGEVIVQSRHASHRILRLLSESNYVDLAKLLLTERKIAVMPPYAQLALIKADGPQLKATIDLLKQIKSFSTQLIQQSESTISSIGPMPAPMEKRAGRYRSQLLFKATSKPIMQRFLTQLVYQIESLKVSTGVKWSLDVDPQEMI</sequence>
<evidence type="ECO:0000256" key="3">
    <source>
        <dbReference type="ARBA" id="ARBA00022723"/>
    </source>
</evidence>
<dbReference type="GO" id="GO:0043138">
    <property type="term" value="F:3'-5' DNA helicase activity"/>
    <property type="evidence" value="ECO:0007669"/>
    <property type="project" value="UniProtKB-EC"/>
</dbReference>
<keyword evidence="2 12" id="KW-0235">DNA replication</keyword>
<accession>A0A2A5WB01</accession>
<dbReference type="CDD" id="cd17929">
    <property type="entry name" value="DEXHc_priA"/>
    <property type="match status" value="1"/>
</dbReference>
<evidence type="ECO:0000313" key="16">
    <source>
        <dbReference type="Proteomes" id="UP000219329"/>
    </source>
</evidence>
<organism evidence="15 16">
    <name type="scientific">OM182 bacterium MED-G28</name>
    <dbReference type="NCBI Taxonomy" id="1986256"/>
    <lineage>
        <taxon>Bacteria</taxon>
        <taxon>Pseudomonadati</taxon>
        <taxon>Pseudomonadota</taxon>
        <taxon>Gammaproteobacteria</taxon>
        <taxon>OMG group</taxon>
        <taxon>OM182 clade</taxon>
    </lineage>
</organism>
<evidence type="ECO:0000256" key="2">
    <source>
        <dbReference type="ARBA" id="ARBA00022705"/>
    </source>
</evidence>
<dbReference type="HAMAP" id="MF_00983">
    <property type="entry name" value="PriA"/>
    <property type="match status" value="1"/>
</dbReference>
<feature type="domain" description="Helicase C-terminal" evidence="14">
    <location>
        <begin position="459"/>
        <end position="639"/>
    </location>
</feature>
<feature type="domain" description="Helicase ATP-binding" evidence="13">
    <location>
        <begin position="222"/>
        <end position="388"/>
    </location>
</feature>
<evidence type="ECO:0000256" key="6">
    <source>
        <dbReference type="ARBA" id="ARBA00022806"/>
    </source>
</evidence>
<keyword evidence="7 12" id="KW-0862">Zinc</keyword>
<dbReference type="NCBIfam" id="NF004067">
    <property type="entry name" value="PRK05580.1-4"/>
    <property type="match status" value="1"/>
</dbReference>
<dbReference type="GO" id="GO:0006302">
    <property type="term" value="P:double-strand break repair"/>
    <property type="evidence" value="ECO:0007669"/>
    <property type="project" value="InterPro"/>
</dbReference>
<dbReference type="PROSITE" id="PS51192">
    <property type="entry name" value="HELICASE_ATP_BIND_1"/>
    <property type="match status" value="1"/>
</dbReference>
<dbReference type="EC" id="5.6.2.4" evidence="12"/>
<dbReference type="Gene3D" id="3.40.50.300">
    <property type="entry name" value="P-loop containing nucleotide triphosphate hydrolases"/>
    <property type="match status" value="2"/>
</dbReference>
<dbReference type="SMART" id="SM00487">
    <property type="entry name" value="DEXDc"/>
    <property type="match status" value="1"/>
</dbReference>
<dbReference type="InterPro" id="IPR041236">
    <property type="entry name" value="PriA_C"/>
</dbReference>
<feature type="binding site" evidence="12">
    <location>
        <position position="459"/>
    </location>
    <ligand>
        <name>Zn(2+)</name>
        <dbReference type="ChEBI" id="CHEBI:29105"/>
        <label>2</label>
    </ligand>
</feature>
<dbReference type="FunFam" id="3.40.1440.60:FF:000001">
    <property type="entry name" value="Primosomal protein N"/>
    <property type="match status" value="1"/>
</dbReference>
<dbReference type="Pfam" id="PF18319">
    <property type="entry name" value="Zn_ribbon_PriA"/>
    <property type="match status" value="1"/>
</dbReference>
<dbReference type="NCBIfam" id="TIGR00595">
    <property type="entry name" value="priA"/>
    <property type="match status" value="1"/>
</dbReference>
<feature type="binding site" evidence="12">
    <location>
        <position position="474"/>
    </location>
    <ligand>
        <name>Zn(2+)</name>
        <dbReference type="ChEBI" id="CHEBI:29105"/>
        <label>2</label>
    </ligand>
</feature>